<dbReference type="EMBL" id="JABLUU010000010">
    <property type="protein sequence ID" value="MBT0675706.1"/>
    <property type="molecule type" value="Genomic_DNA"/>
</dbReference>
<name>A0ABS5SN99_9PROT</name>
<accession>A0ABS5SN99</accession>
<sequence>MHSRCMTRHFPLMAWRHMKIGFLFNHDCTHQVPHTAPIISELAAMGQDVTVITSTAAQEAHVRKTIAACAQRVTYARIDIGPLSRAINTVARAVVPFRRIANLRENIDLFAGFDALVVPETTSALLKSHFNLDVRLIYLPHGAGDRSIGFRDVTRFFDLVLLPGAKTRDRMLHKNLIRPGHHAVVGYPKFDTVDMTARPRFFDNDRPTVLYNPHFDPVLSSWWDMGIEVLEWFARQDDYNLIFAPHVMLFRRRLHTSVEHRRIRLRRRIPERLRNLSHIRIDTGSQNSVDMSYVLAADIYLGDASSQVYEWIARPRPCIFINSHHARWRDNPNYAHWNMGQVIEGVDELPHALAVACDRQRLFAARQQAAFDATFHTVPGETAAHRAAKEIVTFLCKDKPSAQ</sequence>
<evidence type="ECO:0000313" key="2">
    <source>
        <dbReference type="Proteomes" id="UP001519538"/>
    </source>
</evidence>
<evidence type="ECO:0000313" key="1">
    <source>
        <dbReference type="EMBL" id="MBT0675706.1"/>
    </source>
</evidence>
<evidence type="ECO:0008006" key="3">
    <source>
        <dbReference type="Google" id="ProtNLM"/>
    </source>
</evidence>
<protein>
    <recommendedName>
        <fullName evidence="3">Glycerophosphotransferase</fullName>
    </recommendedName>
</protein>
<proteinExistence type="predicted"/>
<dbReference type="InterPro" id="IPR043148">
    <property type="entry name" value="TagF_C"/>
</dbReference>
<gene>
    <name evidence="1" type="ORF">HNO79_09985</name>
</gene>
<dbReference type="SUPFAM" id="SSF53756">
    <property type="entry name" value="UDP-Glycosyltransferase/glycogen phosphorylase"/>
    <property type="match status" value="1"/>
</dbReference>
<keyword evidence="2" id="KW-1185">Reference proteome</keyword>
<organism evidence="1 2">
    <name type="scientific">Komagataeibacter oboediens</name>
    <dbReference type="NCBI Taxonomy" id="65958"/>
    <lineage>
        <taxon>Bacteria</taxon>
        <taxon>Pseudomonadati</taxon>
        <taxon>Pseudomonadota</taxon>
        <taxon>Alphaproteobacteria</taxon>
        <taxon>Acetobacterales</taxon>
        <taxon>Acetobacteraceae</taxon>
        <taxon>Komagataeibacter</taxon>
    </lineage>
</organism>
<comment type="caution">
    <text evidence="1">The sequence shown here is derived from an EMBL/GenBank/DDBJ whole genome shotgun (WGS) entry which is preliminary data.</text>
</comment>
<dbReference type="Gene3D" id="3.40.50.12580">
    <property type="match status" value="1"/>
</dbReference>
<reference evidence="1 2" key="1">
    <citation type="journal article" date="2021" name="Astrobiology">
        <title>Bacterial Cellulose Retains Robustness but Its Synthesis Declines After Exposure to a Mars-Like Environment Simulated Outside the International Space Station.</title>
        <authorList>
            <person name="Orlovska I."/>
            <person name="Podolich O."/>
            <person name="Kukharenko O."/>
            <person name="Zaets I."/>
            <person name="Reva O."/>
            <person name="Khirunenko L."/>
            <person name="Zmejkoski D."/>
            <person name="Rogalsky S."/>
            <person name="Barh D."/>
            <person name="Tiwari S."/>
            <person name="Kumavath R."/>
            <person name="Goes-Neto A."/>
            <person name="Azevedo V."/>
            <person name="Brenig B."/>
            <person name="Ghosh P."/>
            <person name="de Vera J.P."/>
            <person name="Kozyrovska N."/>
        </authorList>
    </citation>
    <scope>NUCLEOTIDE SEQUENCE [LARGE SCALE GENOMIC DNA]</scope>
    <source>
        <strain evidence="1 2">IMBG 311</strain>
    </source>
</reference>
<dbReference type="Proteomes" id="UP001519538">
    <property type="component" value="Unassembled WGS sequence"/>
</dbReference>